<evidence type="ECO:0007829" key="6">
    <source>
        <dbReference type="PubMed" id="21183079"/>
    </source>
</evidence>
<dbReference type="PeptideAtlas" id="D6RGQ6"/>
<name>D6RGQ6_MOUSE</name>
<dbReference type="Ensembl" id="ENSMUST00000131520.8">
    <property type="protein sequence ID" value="ENSMUSP00000115102.2"/>
    <property type="gene ID" value="ENSMUSG00000038827.12"/>
</dbReference>
<evidence type="ECO:0007829" key="5">
    <source>
        <dbReference type="ProteomicsDB" id="D6RGQ6"/>
    </source>
</evidence>
<evidence type="ECO:0000313" key="1">
    <source>
        <dbReference type="Ensembl" id="ENSMUSP00000115102.2"/>
    </source>
</evidence>
<reference evidence="1 3" key="1">
    <citation type="journal article" date="2009" name="PLoS Biol.">
        <title>Lineage-specific biology revealed by a finished genome assembly of the mouse.</title>
        <authorList>
            <consortium name="Mouse Genome Sequencing Consortium"/>
            <person name="Church D.M."/>
            <person name="Goodstadt L."/>
            <person name="Hillier L.W."/>
            <person name="Zody M.C."/>
            <person name="Goldstein S."/>
            <person name="She X."/>
            <person name="Bult C.J."/>
            <person name="Agarwala R."/>
            <person name="Cherry J.L."/>
            <person name="DiCuccio M."/>
            <person name="Hlavina W."/>
            <person name="Kapustin Y."/>
            <person name="Meric P."/>
            <person name="Maglott D."/>
            <person name="Birtle Z."/>
            <person name="Marques A.C."/>
            <person name="Graves T."/>
            <person name="Zhou S."/>
            <person name="Teague B."/>
            <person name="Potamousis K."/>
            <person name="Churas C."/>
            <person name="Place M."/>
            <person name="Herschleb J."/>
            <person name="Runnheim R."/>
            <person name="Forrest D."/>
            <person name="Amos-Landgraf J."/>
            <person name="Schwartz D.C."/>
            <person name="Cheng Z."/>
            <person name="Lindblad-Toh K."/>
            <person name="Eichler E.E."/>
            <person name="Ponting C.P."/>
        </authorList>
    </citation>
    <scope>NUCLEOTIDE SEQUENCE [LARGE SCALE GENOMIC DNA]</scope>
    <source>
        <strain evidence="1 3">C57BL/6J</strain>
    </source>
</reference>
<reference evidence="1" key="4">
    <citation type="submission" date="2025-08" db="UniProtKB">
        <authorList>
            <consortium name="Ensembl"/>
        </authorList>
    </citation>
    <scope>IDENTIFICATION</scope>
    <source>
        <strain evidence="1">C57BL/6J</strain>
    </source>
</reference>
<accession>D6RGQ6</accession>
<dbReference type="Proteomes" id="UP000000589">
    <property type="component" value="Chromosome 4"/>
</dbReference>
<dbReference type="GeneTree" id="ENSGT00450000040303"/>
<evidence type="ECO:0000313" key="3">
    <source>
        <dbReference type="Proteomes" id="UP000000589"/>
    </source>
</evidence>
<dbReference type="MGI" id="MGI:2677850">
    <property type="gene designation" value="Abitram"/>
</dbReference>
<dbReference type="AlphaFoldDB" id="D6RGQ6"/>
<reference evidence="1 3" key="3">
    <citation type="journal article" date="2011" name="PLoS Biol.">
        <title>Modernizing reference genome assemblies.</title>
        <authorList>
            <person name="Church D.M."/>
            <person name="Schneider V.A."/>
            <person name="Graves T."/>
            <person name="Auger K."/>
            <person name="Cunningham F."/>
            <person name="Bouk N."/>
            <person name="Chen H.C."/>
            <person name="Agarwala R."/>
            <person name="McLaren W.M."/>
            <person name="Ritchie G.R."/>
            <person name="Albracht D."/>
            <person name="Kremitzki M."/>
            <person name="Rock S."/>
            <person name="Kotkiewicz H."/>
            <person name="Kremitzki C."/>
            <person name="Wollam A."/>
            <person name="Trani L."/>
            <person name="Fulton L."/>
            <person name="Fulton R."/>
            <person name="Matthews L."/>
            <person name="Whitehead S."/>
            <person name="Chow W."/>
            <person name="Torrance J."/>
            <person name="Dunn M."/>
            <person name="Harden G."/>
            <person name="Threadgold G."/>
            <person name="Wood J."/>
            <person name="Collins J."/>
            <person name="Heath P."/>
            <person name="Griffiths G."/>
            <person name="Pelan S."/>
            <person name="Grafham D."/>
            <person name="Eichler E.E."/>
            <person name="Weinstock G."/>
            <person name="Mardis E.R."/>
            <person name="Wilson R.K."/>
            <person name="Howe K."/>
            <person name="Flicek P."/>
            <person name="Hubbard T."/>
        </authorList>
    </citation>
    <scope>NUCLEOTIDE SEQUENCE [LARGE SCALE GENOMIC DNA]</scope>
    <source>
        <strain evidence="1 3">C57BL/6J</strain>
    </source>
</reference>
<sequence length="41" mass="4661">MEELRCPEAKLAPPEVVIATEAPPPSLVDRYFTRWYKAASQ</sequence>
<dbReference type="Bgee" id="ENSMUSG00000038827">
    <property type="expression patterns" value="Expressed in ear vesicle and 213 other cell types or tissues"/>
</dbReference>
<dbReference type="VEuPathDB" id="HostDB:ENSMUSG00000038827"/>
<dbReference type="AGR" id="MGI:2677850"/>
<reference evidence="1" key="5">
    <citation type="submission" date="2025-09" db="UniProtKB">
        <authorList>
            <consortium name="Ensembl"/>
        </authorList>
    </citation>
    <scope>IDENTIFICATION</scope>
    <source>
        <strain evidence="1">C57BL/6J</strain>
    </source>
</reference>
<dbReference type="Antibodypedia" id="29387">
    <property type="antibodies" value="54 antibodies from 9 providers"/>
</dbReference>
<organism evidence="1 3">
    <name type="scientific">Mus musculus</name>
    <name type="common">Mouse</name>
    <dbReference type="NCBI Taxonomy" id="10090"/>
    <lineage>
        <taxon>Eukaryota</taxon>
        <taxon>Metazoa</taxon>
        <taxon>Chordata</taxon>
        <taxon>Craniata</taxon>
        <taxon>Vertebrata</taxon>
        <taxon>Euteleostomi</taxon>
        <taxon>Mammalia</taxon>
        <taxon>Eutheria</taxon>
        <taxon>Euarchontoglires</taxon>
        <taxon>Glires</taxon>
        <taxon>Rodentia</taxon>
        <taxon>Myomorpha</taxon>
        <taxon>Muroidea</taxon>
        <taxon>Muridae</taxon>
        <taxon>Murinae</taxon>
        <taxon>Mus</taxon>
        <taxon>Mus</taxon>
    </lineage>
</organism>
<dbReference type="ProteomicsDB" id="302200"/>
<protein>
    <submittedName>
        <fullName evidence="1">Actin binding transcription modulator</fullName>
    </submittedName>
</protein>
<reference evidence="6" key="2">
    <citation type="journal article" date="2010" name="Cell">
        <title>A tissue-specific atlas of mouse protein phosphorylation and expression.</title>
        <authorList>
            <person name="Huttlin E.L."/>
            <person name="Jedrychowski M.P."/>
            <person name="Elias J.E."/>
            <person name="Goswami T."/>
            <person name="Rad R."/>
            <person name="Beausoleil S.A."/>
            <person name="Villen J."/>
            <person name="Haas W."/>
            <person name="Sowa M.E."/>
            <person name="Gygi S.P."/>
        </authorList>
    </citation>
    <scope>IDENTIFICATION BY MASS SPECTROMETRY [LARGE SCALE ANALYSIS]</scope>
</reference>
<keyword evidence="3" id="KW-1185">Reference proteome</keyword>
<gene>
    <name evidence="1 2" type="primary">Abitram</name>
    <name evidence="2" type="synonym">Fam206a</name>
</gene>
<evidence type="ECO:0000313" key="2">
    <source>
        <dbReference type="MGI" id="MGI:2677850"/>
    </source>
</evidence>
<dbReference type="ExpressionAtlas" id="D6RGQ6">
    <property type="expression patterns" value="baseline and differential"/>
</dbReference>
<proteinExistence type="evidence at protein level"/>
<dbReference type="HOGENOM" id="CLU_3279315_0_0_1"/>
<keyword evidence="4 5" id="KW-1267">Proteomics identification</keyword>
<evidence type="ECO:0007829" key="4">
    <source>
        <dbReference type="PeptideAtlas" id="D6RGQ6"/>
    </source>
</evidence>